<evidence type="ECO:0000313" key="1">
    <source>
        <dbReference type="EMBL" id="GAA5155811.1"/>
    </source>
</evidence>
<protein>
    <submittedName>
        <fullName evidence="1">Uncharacterized protein</fullName>
    </submittedName>
</protein>
<dbReference type="RefSeq" id="WP_345463601.1">
    <property type="nucleotide sequence ID" value="NZ_BAABKG010000006.1"/>
</dbReference>
<accession>A0ABP9Q4Q9</accession>
<organism evidence="1 2">
    <name type="scientific">Nocardioides marinquilinus</name>
    <dbReference type="NCBI Taxonomy" id="1210400"/>
    <lineage>
        <taxon>Bacteria</taxon>
        <taxon>Bacillati</taxon>
        <taxon>Actinomycetota</taxon>
        <taxon>Actinomycetes</taxon>
        <taxon>Propionibacteriales</taxon>
        <taxon>Nocardioidaceae</taxon>
        <taxon>Nocardioides</taxon>
    </lineage>
</organism>
<dbReference type="EMBL" id="BAABKG010000006">
    <property type="protein sequence ID" value="GAA5155811.1"/>
    <property type="molecule type" value="Genomic_DNA"/>
</dbReference>
<name>A0ABP9Q4Q9_9ACTN</name>
<sequence length="101" mass="11348">MDDADFLARLKDVMDRHRDPELHTAVWDYREGKISRRELMTHPAFSGAMRTDAAELQARLEAEGMTPARLRARLEDALVAAGEYPPAPGEPDVLLPVPPER</sequence>
<evidence type="ECO:0000313" key="2">
    <source>
        <dbReference type="Proteomes" id="UP001500221"/>
    </source>
</evidence>
<gene>
    <name evidence="1" type="ORF">GCM10023340_42080</name>
</gene>
<keyword evidence="2" id="KW-1185">Reference proteome</keyword>
<reference evidence="2" key="1">
    <citation type="journal article" date="2019" name="Int. J. Syst. Evol. Microbiol.">
        <title>The Global Catalogue of Microorganisms (GCM) 10K type strain sequencing project: providing services to taxonomists for standard genome sequencing and annotation.</title>
        <authorList>
            <consortium name="The Broad Institute Genomics Platform"/>
            <consortium name="The Broad Institute Genome Sequencing Center for Infectious Disease"/>
            <person name="Wu L."/>
            <person name="Ma J."/>
        </authorList>
    </citation>
    <scope>NUCLEOTIDE SEQUENCE [LARGE SCALE GENOMIC DNA]</scope>
    <source>
        <strain evidence="2">JCM 18459</strain>
    </source>
</reference>
<proteinExistence type="predicted"/>
<dbReference type="Proteomes" id="UP001500221">
    <property type="component" value="Unassembled WGS sequence"/>
</dbReference>
<comment type="caution">
    <text evidence="1">The sequence shown here is derived from an EMBL/GenBank/DDBJ whole genome shotgun (WGS) entry which is preliminary data.</text>
</comment>